<protein>
    <recommendedName>
        <fullName evidence="5">Lipoprotein</fullName>
    </recommendedName>
</protein>
<dbReference type="EMBL" id="CP129118">
    <property type="protein sequence ID" value="WOV86303.1"/>
    <property type="molecule type" value="Genomic_DNA"/>
</dbReference>
<reference evidence="3 4" key="1">
    <citation type="submission" date="2023-06" db="EMBL/GenBank/DDBJ databases">
        <title>Sporosarcina sp. nov., isolated from Korean tranditional fermented seafood 'Jeotgal'.</title>
        <authorList>
            <person name="Yang A.I."/>
            <person name="Shin N.-R."/>
        </authorList>
    </citation>
    <scope>NUCLEOTIDE SEQUENCE [LARGE SCALE GENOMIC DNA]</scope>
    <source>
        <strain evidence="3 4">T2O-4</strain>
    </source>
</reference>
<gene>
    <name evidence="3" type="ORF">QWT69_10160</name>
</gene>
<dbReference type="PROSITE" id="PS51257">
    <property type="entry name" value="PROKAR_LIPOPROTEIN"/>
    <property type="match status" value="1"/>
</dbReference>
<keyword evidence="4" id="KW-1185">Reference proteome</keyword>
<evidence type="ECO:0000256" key="1">
    <source>
        <dbReference type="SAM" id="MobiDB-lite"/>
    </source>
</evidence>
<feature type="region of interest" description="Disordered" evidence="1">
    <location>
        <begin position="60"/>
        <end position="81"/>
    </location>
</feature>
<evidence type="ECO:0000313" key="4">
    <source>
        <dbReference type="Proteomes" id="UP001303902"/>
    </source>
</evidence>
<dbReference type="RefSeq" id="WP_317965353.1">
    <property type="nucleotide sequence ID" value="NZ_CP129118.1"/>
</dbReference>
<proteinExistence type="predicted"/>
<feature type="chain" id="PRO_5045741525" description="Lipoprotein" evidence="2">
    <location>
        <begin position="18"/>
        <end position="196"/>
    </location>
</feature>
<evidence type="ECO:0000256" key="2">
    <source>
        <dbReference type="SAM" id="SignalP"/>
    </source>
</evidence>
<sequence>MNFRLPFILLLMSVVLAGCSFSFGDGETLEISKDGVHTVASEKDVKKKDIEVEVEITDEAMKDETDDSNAEESSLADKLTNKQDCEEDYEDLYELMPENLAMPDCATVTSTSTRVYDHATEQYGEYNVEKSWKELYALYKEFLENNRYSITTQSKSESGGKIYGEKELKTFIIEFKEGNDGVTRVWLNERTEKTTE</sequence>
<dbReference type="Proteomes" id="UP001303902">
    <property type="component" value="Chromosome"/>
</dbReference>
<organism evidence="3 4">
    <name type="scientific">Sporosarcina oncorhynchi</name>
    <dbReference type="NCBI Taxonomy" id="3056444"/>
    <lineage>
        <taxon>Bacteria</taxon>
        <taxon>Bacillati</taxon>
        <taxon>Bacillota</taxon>
        <taxon>Bacilli</taxon>
        <taxon>Bacillales</taxon>
        <taxon>Caryophanaceae</taxon>
        <taxon>Sporosarcina</taxon>
    </lineage>
</organism>
<evidence type="ECO:0000313" key="3">
    <source>
        <dbReference type="EMBL" id="WOV86303.1"/>
    </source>
</evidence>
<evidence type="ECO:0008006" key="5">
    <source>
        <dbReference type="Google" id="ProtNLM"/>
    </source>
</evidence>
<feature type="signal peptide" evidence="2">
    <location>
        <begin position="1"/>
        <end position="17"/>
    </location>
</feature>
<accession>A0ABZ0L1H3</accession>
<name>A0ABZ0L1H3_9BACL</name>
<keyword evidence="2" id="KW-0732">Signal</keyword>